<evidence type="ECO:0000256" key="2">
    <source>
        <dbReference type="PROSITE-ProRule" id="PRU00708"/>
    </source>
</evidence>
<dbReference type="Pfam" id="PF20431">
    <property type="entry name" value="E_motif"/>
    <property type="match status" value="1"/>
</dbReference>
<dbReference type="Gramene" id="AUR62023992-RA">
    <property type="protein sequence ID" value="AUR62023992-RA:cds"/>
    <property type="gene ID" value="AUR62023992"/>
</dbReference>
<evidence type="ECO:0000313" key="4">
    <source>
        <dbReference type="Proteomes" id="UP000596660"/>
    </source>
</evidence>
<keyword evidence="1" id="KW-0677">Repeat</keyword>
<reference evidence="3" key="1">
    <citation type="journal article" date="2017" name="Nature">
        <title>The genome of Chenopodium quinoa.</title>
        <authorList>
            <person name="Jarvis D.E."/>
            <person name="Ho Y.S."/>
            <person name="Lightfoot D.J."/>
            <person name="Schmoeckel S.M."/>
            <person name="Li B."/>
            <person name="Borm T.J.A."/>
            <person name="Ohyanagi H."/>
            <person name="Mineta K."/>
            <person name="Michell C.T."/>
            <person name="Saber N."/>
            <person name="Kharbatia N.M."/>
            <person name="Rupper R.R."/>
            <person name="Sharp A.R."/>
            <person name="Dally N."/>
            <person name="Boughton B.A."/>
            <person name="Woo Y.H."/>
            <person name="Gao G."/>
            <person name="Schijlen E.G.W.M."/>
            <person name="Guo X."/>
            <person name="Momin A.A."/>
            <person name="Negrao S."/>
            <person name="Al-Babili S."/>
            <person name="Gehring C."/>
            <person name="Roessner U."/>
            <person name="Jung C."/>
            <person name="Murphy K."/>
            <person name="Arold S.T."/>
            <person name="Gojobori T."/>
            <person name="van der Linden C.G."/>
            <person name="van Loo E.N."/>
            <person name="Jellen E.N."/>
            <person name="Maughan P.J."/>
            <person name="Tester M."/>
        </authorList>
    </citation>
    <scope>NUCLEOTIDE SEQUENCE [LARGE SCALE GENOMIC DNA]</scope>
    <source>
        <strain evidence="3">cv. PI 614886</strain>
    </source>
</reference>
<protein>
    <recommendedName>
        <fullName evidence="5">Pentatricopeptide repeat-containing protein</fullName>
    </recommendedName>
</protein>
<evidence type="ECO:0000256" key="1">
    <source>
        <dbReference type="ARBA" id="ARBA00022737"/>
    </source>
</evidence>
<dbReference type="FunFam" id="1.25.40.10:FF:000280">
    <property type="entry name" value="Pentatricopeptide repeat-containing protein"/>
    <property type="match status" value="1"/>
</dbReference>
<evidence type="ECO:0000313" key="3">
    <source>
        <dbReference type="EnsemblPlants" id="AUR62023992-RA:cds"/>
    </source>
</evidence>
<dbReference type="GO" id="GO:0003723">
    <property type="term" value="F:RNA binding"/>
    <property type="evidence" value="ECO:0007669"/>
    <property type="project" value="InterPro"/>
</dbReference>
<sequence length="754" mass="83757">MFYGRSNLFSVVASRPRFCSLGLASISSLQPFEPNIATIPGCISFLQLFAKHSNLYKGKELHSWMLRHDLLGSPLSITSLINMYSKCDHMSYALSVFLTSKDIHNVFTYNAIIAGFVGNNLNDEGFELYVDMRHQGLQPDKFTFPCAIKGCSEVVEVKKIHALLFKFGLESDVFIGSALVNCYLKFRAMSESYNVFGELLVRDVVLWNAMINGYVHIEEFEMALEVFRRMNEDGSMPNNFTATGVLSALAMSADIINGRSMHGFVIKKGYESVVSVSNTLIDMYGKCKCVDDASKIFECMAEKDLFSWNTILSVHEQSGDQHGAMELFHRMLDAGARPDLVTITTVLPACSHLAALLHAKEIHRYMIANGLGSSKTVSDFDHLLVNNTLMDVYVKCGSMRYAYMVFDKMIYRDVASWNIMIMGFGMHGQGNEALSMFDFMCAEKIAPDEVTFIAILSACSHAGLLRQGREYLSQMESVYGVAPTIEHYACVVDMLGRAGQLDEAYELLLTMPIESNAVVWRAFLAACRLHGNSTFAEVAAKHMYELDPEHCGSYVLMSNIYGAAGQYEAVSDLRLTMKGQNINKNPGYSWIEVNNSVHIFVTGDQNHPEANSIYASLDSLIAPLLPILQHIGRMINDMIWLILLPLDFTVFPTALATALDINLSSVSLFFISVTFSLWKKRRVSCGYTIQGPELKCPDDMVIPGVLGQGITPNYSKMSDDSRAGFQLTTVNKSEVGVASYDNEESAVIASKLDV</sequence>
<accession>A0A803M6B9</accession>
<dbReference type="AlphaFoldDB" id="A0A803M6B9"/>
<feature type="repeat" description="PPR" evidence="2">
    <location>
        <begin position="304"/>
        <end position="338"/>
    </location>
</feature>
<dbReference type="InterPro" id="IPR002885">
    <property type="entry name" value="PPR_rpt"/>
</dbReference>
<dbReference type="Gene3D" id="1.25.40.10">
    <property type="entry name" value="Tetratricopeptide repeat domain"/>
    <property type="match status" value="4"/>
</dbReference>
<organism evidence="3 4">
    <name type="scientific">Chenopodium quinoa</name>
    <name type="common">Quinoa</name>
    <dbReference type="NCBI Taxonomy" id="63459"/>
    <lineage>
        <taxon>Eukaryota</taxon>
        <taxon>Viridiplantae</taxon>
        <taxon>Streptophyta</taxon>
        <taxon>Embryophyta</taxon>
        <taxon>Tracheophyta</taxon>
        <taxon>Spermatophyta</taxon>
        <taxon>Magnoliopsida</taxon>
        <taxon>eudicotyledons</taxon>
        <taxon>Gunneridae</taxon>
        <taxon>Pentapetalae</taxon>
        <taxon>Caryophyllales</taxon>
        <taxon>Chenopodiaceae</taxon>
        <taxon>Chenopodioideae</taxon>
        <taxon>Atripliceae</taxon>
        <taxon>Chenopodium</taxon>
    </lineage>
</organism>
<dbReference type="Pfam" id="PF01535">
    <property type="entry name" value="PPR"/>
    <property type="match status" value="2"/>
</dbReference>
<proteinExistence type="predicted"/>
<dbReference type="Pfam" id="PF13041">
    <property type="entry name" value="PPR_2"/>
    <property type="match status" value="4"/>
</dbReference>
<keyword evidence="4" id="KW-1185">Reference proteome</keyword>
<evidence type="ECO:0008006" key="5">
    <source>
        <dbReference type="Google" id="ProtNLM"/>
    </source>
</evidence>
<dbReference type="FunFam" id="1.25.40.10:FF:000144">
    <property type="entry name" value="Pentatricopeptide repeat-containing protein, mitochondrial"/>
    <property type="match status" value="1"/>
</dbReference>
<reference evidence="3" key="2">
    <citation type="submission" date="2021-03" db="UniProtKB">
        <authorList>
            <consortium name="EnsemblPlants"/>
        </authorList>
    </citation>
    <scope>IDENTIFICATION</scope>
</reference>
<dbReference type="InterPro" id="IPR011990">
    <property type="entry name" value="TPR-like_helical_dom_sf"/>
</dbReference>
<dbReference type="PANTHER" id="PTHR47926">
    <property type="entry name" value="PENTATRICOPEPTIDE REPEAT-CONTAINING PROTEIN"/>
    <property type="match status" value="1"/>
</dbReference>
<dbReference type="Proteomes" id="UP000596660">
    <property type="component" value="Unplaced"/>
</dbReference>
<dbReference type="InterPro" id="IPR046848">
    <property type="entry name" value="E_motif"/>
</dbReference>
<dbReference type="OMA" id="HIGRMIN"/>
<dbReference type="InterPro" id="IPR046960">
    <property type="entry name" value="PPR_At4g14850-like_plant"/>
</dbReference>
<dbReference type="NCBIfam" id="TIGR00756">
    <property type="entry name" value="PPR"/>
    <property type="match status" value="3"/>
</dbReference>
<dbReference type="PROSITE" id="PS51375">
    <property type="entry name" value="PPR"/>
    <property type="match status" value="4"/>
</dbReference>
<dbReference type="GO" id="GO:0009451">
    <property type="term" value="P:RNA modification"/>
    <property type="evidence" value="ECO:0007669"/>
    <property type="project" value="InterPro"/>
</dbReference>
<dbReference type="EnsemblPlants" id="AUR62023992-RA">
    <property type="protein sequence ID" value="AUR62023992-RA:cds"/>
    <property type="gene ID" value="AUR62023992"/>
</dbReference>
<dbReference type="FunFam" id="1.25.40.10:FF:000627">
    <property type="entry name" value="Pentatricopeptide repeat-containing protein"/>
    <property type="match status" value="1"/>
</dbReference>
<name>A0A803M6B9_CHEQI</name>
<feature type="repeat" description="PPR" evidence="2">
    <location>
        <begin position="105"/>
        <end position="139"/>
    </location>
</feature>
<feature type="repeat" description="PPR" evidence="2">
    <location>
        <begin position="203"/>
        <end position="237"/>
    </location>
</feature>
<feature type="repeat" description="PPR" evidence="2">
    <location>
        <begin position="413"/>
        <end position="447"/>
    </location>
</feature>
<dbReference type="FunFam" id="1.25.40.10:FF:000344">
    <property type="entry name" value="Pentatricopeptide repeat-containing protein"/>
    <property type="match status" value="1"/>
</dbReference>